<evidence type="ECO:0000313" key="7">
    <source>
        <dbReference type="EMBL" id="CUS14671.1"/>
    </source>
</evidence>
<evidence type="ECO:0000259" key="6">
    <source>
        <dbReference type="SMART" id="SM00906"/>
    </source>
</evidence>
<keyword evidence="1" id="KW-0479">Metal-binding</keyword>
<dbReference type="GO" id="GO:0000435">
    <property type="term" value="P:positive regulation of transcription from RNA polymerase II promoter by galactose"/>
    <property type="evidence" value="ECO:0007669"/>
    <property type="project" value="TreeGrafter"/>
</dbReference>
<keyword evidence="4" id="KW-0539">Nucleus</keyword>
<dbReference type="CDD" id="cd12148">
    <property type="entry name" value="fungal_TF_MHR"/>
    <property type="match status" value="1"/>
</dbReference>
<gene>
    <name evidence="7" type="ORF">GSTUAT00001196001</name>
</gene>
<dbReference type="GO" id="GO:0000978">
    <property type="term" value="F:RNA polymerase II cis-regulatory region sequence-specific DNA binding"/>
    <property type="evidence" value="ECO:0007669"/>
    <property type="project" value="TreeGrafter"/>
</dbReference>
<evidence type="ECO:0000256" key="5">
    <source>
        <dbReference type="SAM" id="MobiDB-lite"/>
    </source>
</evidence>
<feature type="compositionally biased region" description="Basic and acidic residues" evidence="5">
    <location>
        <begin position="1"/>
        <end position="10"/>
    </location>
</feature>
<dbReference type="CDD" id="cd00067">
    <property type="entry name" value="GAL4"/>
    <property type="match status" value="1"/>
</dbReference>
<keyword evidence="8" id="KW-1185">Reference proteome</keyword>
<dbReference type="PANTHER" id="PTHR47424:SF2">
    <property type="entry name" value="TRANSCRIPTION FACTOR DOMAIN-CONTAINING PROTEIN-RELATED"/>
    <property type="match status" value="1"/>
</dbReference>
<dbReference type="InterPro" id="IPR036864">
    <property type="entry name" value="Zn2-C6_fun-type_DNA-bd_sf"/>
</dbReference>
<evidence type="ECO:0000256" key="1">
    <source>
        <dbReference type="ARBA" id="ARBA00022723"/>
    </source>
</evidence>
<dbReference type="GO" id="GO:0000981">
    <property type="term" value="F:DNA-binding transcription factor activity, RNA polymerase II-specific"/>
    <property type="evidence" value="ECO:0007669"/>
    <property type="project" value="InterPro"/>
</dbReference>
<proteinExistence type="predicted"/>
<feature type="compositionally biased region" description="Basic and acidic residues" evidence="5">
    <location>
        <begin position="36"/>
        <end position="49"/>
    </location>
</feature>
<evidence type="ECO:0000313" key="8">
    <source>
        <dbReference type="Proteomes" id="UP001412239"/>
    </source>
</evidence>
<protein>
    <recommendedName>
        <fullName evidence="6">Xylanolytic transcriptional activator regulatory domain-containing protein</fullName>
    </recommendedName>
</protein>
<reference evidence="7" key="1">
    <citation type="submission" date="2015-10" db="EMBL/GenBank/DDBJ databases">
        <authorList>
            <person name="Regsiter A."/>
            <person name="william w."/>
        </authorList>
    </citation>
    <scope>NUCLEOTIDE SEQUENCE</scope>
    <source>
        <strain evidence="7">Montdore</strain>
    </source>
</reference>
<dbReference type="GO" id="GO:0006351">
    <property type="term" value="P:DNA-templated transcription"/>
    <property type="evidence" value="ECO:0007669"/>
    <property type="project" value="InterPro"/>
</dbReference>
<evidence type="ECO:0000256" key="2">
    <source>
        <dbReference type="ARBA" id="ARBA00023015"/>
    </source>
</evidence>
<organism evidence="7 8">
    <name type="scientific">Tuber aestivum</name>
    <name type="common">summer truffle</name>
    <dbReference type="NCBI Taxonomy" id="59557"/>
    <lineage>
        <taxon>Eukaryota</taxon>
        <taxon>Fungi</taxon>
        <taxon>Dikarya</taxon>
        <taxon>Ascomycota</taxon>
        <taxon>Pezizomycotina</taxon>
        <taxon>Pezizomycetes</taxon>
        <taxon>Pezizales</taxon>
        <taxon>Tuberaceae</taxon>
        <taxon>Tuber</taxon>
    </lineage>
</organism>
<dbReference type="InterPro" id="IPR051127">
    <property type="entry name" value="Fungal_SecMet_Regulators"/>
</dbReference>
<dbReference type="GO" id="GO:0005634">
    <property type="term" value="C:nucleus"/>
    <property type="evidence" value="ECO:0007669"/>
    <property type="project" value="TreeGrafter"/>
</dbReference>
<name>A0A292Q6G6_9PEZI</name>
<dbReference type="GO" id="GO:0008270">
    <property type="term" value="F:zinc ion binding"/>
    <property type="evidence" value="ECO:0007669"/>
    <property type="project" value="InterPro"/>
</dbReference>
<evidence type="ECO:0000256" key="3">
    <source>
        <dbReference type="ARBA" id="ARBA00023163"/>
    </source>
</evidence>
<dbReference type="Pfam" id="PF04082">
    <property type="entry name" value="Fungal_trans"/>
    <property type="match status" value="1"/>
</dbReference>
<sequence>MAEAMPERRGRSNPTNTTPWACNECKRRKGKVHSRPTPEEKGTDTKAVDNDTQCSGESPCQFCEKSNRRCIYEARPTRIPLTRQNLDKLQLRCAKLEHLLRTIDPNVDIERSLSTDRYTATSSATAEHSNAMRVMEFYYQDMRKCEEEEEEAPPESACGFEWRESEGDELPGGACSGGGDAAVVGLSDGMASLNVDARDVGYLGTSSGAALLRTIQRLVTRYYQGPLLPETILTSPPPSVDIAHRLNSSFARQALVDSYFYLYHPSYPLIHEKTFRSRCAVFSEVLSTPQWKFLYYMVLTMGAFCSYAGSPDEDQGLDLQIWYTVRKELSTIGILESGTLEQIQTLALMGQFLQKRDRPNTGYNMMGVAIRMALGLGLHRDFTEKTPLAANTLSREMRRRIWWVIYCFDVGSSITFGRPTIMSDRVETRVPLNIHEGDLEAPESSLPRPITSCTTYSAIITHCEFVKLANQIHSSFFTYRGLRPSRDLIRNLDERMLAWQKSLPAYFNADAETPAWFAEPKAVIVWKGLNFRMLMHKCFLPLLKNPAVRAEAIEGIAPTKSGAGVCLFLAIQTIHSVHAFICSQTLRRGAAWYCTYFSFQAALVLVIAILTVDETPPPAIWTGNILMAEECLAATSRCLGDGASRYLEVLQRVMSIWGRRAKPSAPPSPAPTGSFSVYAIGEASSGASLLADCANGLGFSELGPMPVGAAEVPDDYGLSSWMPTAQDFLEGSIEGFVMGSGDATG</sequence>
<dbReference type="AlphaFoldDB" id="A0A292Q6G6"/>
<dbReference type="InterPro" id="IPR001138">
    <property type="entry name" value="Zn2Cys6_DnaBD"/>
</dbReference>
<dbReference type="EMBL" id="LN890956">
    <property type="protein sequence ID" value="CUS14671.1"/>
    <property type="molecule type" value="Genomic_DNA"/>
</dbReference>
<dbReference type="PANTHER" id="PTHR47424">
    <property type="entry name" value="REGULATORY PROTEIN GAL4"/>
    <property type="match status" value="1"/>
</dbReference>
<keyword evidence="2" id="KW-0805">Transcription regulation</keyword>
<dbReference type="InterPro" id="IPR007219">
    <property type="entry name" value="XnlR_reg_dom"/>
</dbReference>
<dbReference type="SMART" id="SM00906">
    <property type="entry name" value="Fungal_trans"/>
    <property type="match status" value="1"/>
</dbReference>
<evidence type="ECO:0000256" key="4">
    <source>
        <dbReference type="ARBA" id="ARBA00023242"/>
    </source>
</evidence>
<keyword evidence="3" id="KW-0804">Transcription</keyword>
<feature type="domain" description="Xylanolytic transcriptional activator regulatory" evidence="6">
    <location>
        <begin position="362"/>
        <end position="437"/>
    </location>
</feature>
<feature type="region of interest" description="Disordered" evidence="5">
    <location>
        <begin position="1"/>
        <end position="51"/>
    </location>
</feature>
<accession>A0A292Q6G6</accession>
<dbReference type="Gene3D" id="4.10.240.10">
    <property type="entry name" value="Zn(2)-C6 fungal-type DNA-binding domain"/>
    <property type="match status" value="1"/>
</dbReference>
<dbReference type="Proteomes" id="UP001412239">
    <property type="component" value="Unassembled WGS sequence"/>
</dbReference>